<dbReference type="AlphaFoldDB" id="H5TNA6"/>
<dbReference type="STRING" id="1108044.GOOTI_130_00570"/>
<dbReference type="EMBL" id="BAFB01000130">
    <property type="protein sequence ID" value="GAB34964.1"/>
    <property type="molecule type" value="Genomic_DNA"/>
</dbReference>
<dbReference type="SMART" id="SM00460">
    <property type="entry name" value="TGc"/>
    <property type="match status" value="1"/>
</dbReference>
<sequence>MSTSPLTLPRDVSAAMTISVTAPTELEMQIAVARMPGLELDEKLVVAVNGDEITPDEIIDPHGGRIHRMKVESGVVAINYSAAVTAPANPVAVEPTDRSMYLRPSRYAECDKFFGFAAGQFDAGLPDGELLDQVTAFVEDRLDYIPGASDPIDGAVDTLLAGAGVCRDYAHLVVALLRALNIPARLVAVYAPGCDPMDFHAVAEALIEGEWVVVDATRLSPRQSLVRIATGRDAADTAFLDNHSGSISLDNYQVLATVRGDLPVDDGKERISIR</sequence>
<dbReference type="Gene3D" id="3.10.620.30">
    <property type="match status" value="1"/>
</dbReference>
<protein>
    <recommendedName>
        <fullName evidence="1">Transglutaminase-like domain-containing protein</fullName>
    </recommendedName>
</protein>
<dbReference type="PANTHER" id="PTHR33490">
    <property type="entry name" value="BLR5614 PROTEIN-RELATED"/>
    <property type="match status" value="1"/>
</dbReference>
<name>H5TNA6_GORO1</name>
<evidence type="ECO:0000313" key="3">
    <source>
        <dbReference type="Proteomes" id="UP000005038"/>
    </source>
</evidence>
<dbReference type="InterPro" id="IPR002931">
    <property type="entry name" value="Transglutaminase-like"/>
</dbReference>
<dbReference type="RefSeq" id="WP_007239192.1">
    <property type="nucleotide sequence ID" value="NZ_BAFB01000130.1"/>
</dbReference>
<evidence type="ECO:0000259" key="1">
    <source>
        <dbReference type="SMART" id="SM00460"/>
    </source>
</evidence>
<organism evidence="2 3">
    <name type="scientific">Gordonia otitidis (strain DSM 44809 / CCUG 52243 / JCM 12355 / NBRC 100426 / IFM 10032)</name>
    <dbReference type="NCBI Taxonomy" id="1108044"/>
    <lineage>
        <taxon>Bacteria</taxon>
        <taxon>Bacillati</taxon>
        <taxon>Actinomycetota</taxon>
        <taxon>Actinomycetes</taxon>
        <taxon>Mycobacteriales</taxon>
        <taxon>Gordoniaceae</taxon>
        <taxon>Gordonia</taxon>
    </lineage>
</organism>
<reference evidence="2" key="1">
    <citation type="submission" date="2012-02" db="EMBL/GenBank/DDBJ databases">
        <title>Whole genome shotgun sequence of Gordonia otitidis NBRC 100426.</title>
        <authorList>
            <person name="Yoshida I."/>
            <person name="Hosoyama A."/>
            <person name="Tsuchikane K."/>
            <person name="Katsumata H."/>
            <person name="Yamazaki S."/>
            <person name="Fujita N."/>
        </authorList>
    </citation>
    <scope>NUCLEOTIDE SEQUENCE [LARGE SCALE GENOMIC DNA]</scope>
    <source>
        <strain evidence="2">NBRC 100426</strain>
    </source>
</reference>
<dbReference type="PANTHER" id="PTHR33490:SF12">
    <property type="entry name" value="BLL5557 PROTEIN"/>
    <property type="match status" value="1"/>
</dbReference>
<accession>H5TNA6</accession>
<dbReference type="Proteomes" id="UP000005038">
    <property type="component" value="Unassembled WGS sequence"/>
</dbReference>
<dbReference type="SUPFAM" id="SSF54001">
    <property type="entry name" value="Cysteine proteinases"/>
    <property type="match status" value="1"/>
</dbReference>
<feature type="domain" description="Transglutaminase-like" evidence="1">
    <location>
        <begin position="158"/>
        <end position="218"/>
    </location>
</feature>
<proteinExistence type="predicted"/>
<comment type="caution">
    <text evidence="2">The sequence shown here is derived from an EMBL/GenBank/DDBJ whole genome shotgun (WGS) entry which is preliminary data.</text>
</comment>
<dbReference type="Pfam" id="PF01841">
    <property type="entry name" value="Transglut_core"/>
    <property type="match status" value="1"/>
</dbReference>
<dbReference type="InterPro" id="IPR038765">
    <property type="entry name" value="Papain-like_cys_pep_sf"/>
</dbReference>
<dbReference type="Gene3D" id="2.60.40.2250">
    <property type="match status" value="1"/>
</dbReference>
<evidence type="ECO:0000313" key="2">
    <source>
        <dbReference type="EMBL" id="GAB34964.1"/>
    </source>
</evidence>
<keyword evidence="3" id="KW-1185">Reference proteome</keyword>
<gene>
    <name evidence="2" type="ORF">GOOTI_130_00570</name>
</gene>